<dbReference type="AlphaFoldDB" id="A0A2A2ZBD1"/>
<evidence type="ECO:0000313" key="6">
    <source>
        <dbReference type="Proteomes" id="UP000217768"/>
    </source>
</evidence>
<dbReference type="Proteomes" id="UP000217768">
    <property type="component" value="Unassembled WGS sequence"/>
</dbReference>
<evidence type="ECO:0000256" key="2">
    <source>
        <dbReference type="ARBA" id="ARBA00006411"/>
    </source>
</evidence>
<reference evidence="5 6" key="1">
    <citation type="submission" date="2017-08" db="EMBL/GenBank/DDBJ databases">
        <title>Phylogenetic analysis of Mycobacterium avium complex whole genomes.</title>
        <authorList>
            <person name="Caverly L.J."/>
            <person name="Spilker T."/>
            <person name="Lipuma J."/>
        </authorList>
    </citation>
    <scope>NUCLEOTIDE SEQUENCE [LARGE SCALE GENOMIC DNA]</scope>
    <source>
        <strain evidence="5 6">FLAC0165</strain>
    </source>
</reference>
<evidence type="ECO:0000313" key="5">
    <source>
        <dbReference type="EMBL" id="PBA23655.1"/>
    </source>
</evidence>
<protein>
    <submittedName>
        <fullName evidence="5">ESX secretion-associated protein EspG</fullName>
    </submittedName>
</protein>
<evidence type="ECO:0000256" key="3">
    <source>
        <dbReference type="ARBA" id="ARBA00022490"/>
    </source>
</evidence>
<organism evidence="5 6">
    <name type="scientific">Mycobacterium avium</name>
    <dbReference type="NCBI Taxonomy" id="1764"/>
    <lineage>
        <taxon>Bacteria</taxon>
        <taxon>Bacillati</taxon>
        <taxon>Actinomycetota</taxon>
        <taxon>Actinomycetes</taxon>
        <taxon>Mycobacteriales</taxon>
        <taxon>Mycobacteriaceae</taxon>
        <taxon>Mycobacterium</taxon>
        <taxon>Mycobacterium avium complex (MAC)</taxon>
    </lineage>
</organism>
<proteinExistence type="inferred from homology"/>
<dbReference type="EMBL" id="NSFD01000058">
    <property type="protein sequence ID" value="PBA23655.1"/>
    <property type="molecule type" value="Genomic_DNA"/>
</dbReference>
<dbReference type="InterPro" id="IPR025734">
    <property type="entry name" value="EspG"/>
</dbReference>
<sequence length="271" mass="29631">MATNDDQTTTDGFEISVDEGAYLVEHLDLSGRLPEVLALYNPMTGPDLAEPWKQLQRDRLTERGILTANGTLPEVAGLVRTIAHAEETLAIRIIPLHEPNTMLRVAIATRFGEYVVASRTRHIFLVQRVPAADWLTATTAVLAVNLGALEPAPLSDLIQLTATEAARIADTAPGQATDRLIEHGLDPHDAAILNASSKPDVVTEITAMRRVDDVTRRSKTAVSLLDTEAYGRVLAWPHIGVDRQTHLTYAPMSNQRLDGALRALWGSLEDR</sequence>
<keyword evidence="4" id="KW-0143">Chaperone</keyword>
<comment type="caution">
    <text evidence="5">The sequence shown here is derived from an EMBL/GenBank/DDBJ whole genome shotgun (WGS) entry which is preliminary data.</text>
</comment>
<dbReference type="GO" id="GO:0005737">
    <property type="term" value="C:cytoplasm"/>
    <property type="evidence" value="ECO:0007669"/>
    <property type="project" value="UniProtKB-SubCell"/>
</dbReference>
<name>A0A2A2ZBD1_MYCAV</name>
<comment type="subcellular location">
    <subcellularLocation>
        <location evidence="1">Cytoplasm</location>
    </subcellularLocation>
</comment>
<dbReference type="Pfam" id="PF14011">
    <property type="entry name" value="ESX-1_EspG"/>
    <property type="match status" value="1"/>
</dbReference>
<keyword evidence="3" id="KW-0963">Cytoplasm</keyword>
<accession>A0A2A2ZBD1</accession>
<evidence type="ECO:0000256" key="4">
    <source>
        <dbReference type="ARBA" id="ARBA00023186"/>
    </source>
</evidence>
<gene>
    <name evidence="5" type="ORF">CKJ66_27380</name>
</gene>
<evidence type="ECO:0000256" key="1">
    <source>
        <dbReference type="ARBA" id="ARBA00004496"/>
    </source>
</evidence>
<comment type="similarity">
    <text evidence="2">Belongs to the EspG family.</text>
</comment>